<feature type="compositionally biased region" description="Acidic residues" evidence="1">
    <location>
        <begin position="86"/>
        <end position="97"/>
    </location>
</feature>
<evidence type="ECO:0000256" key="1">
    <source>
        <dbReference type="SAM" id="MobiDB-lite"/>
    </source>
</evidence>
<dbReference type="EMBL" id="JANPWB010000008">
    <property type="protein sequence ID" value="KAJ1162853.1"/>
    <property type="molecule type" value="Genomic_DNA"/>
</dbReference>
<feature type="region of interest" description="Disordered" evidence="1">
    <location>
        <begin position="14"/>
        <end position="115"/>
    </location>
</feature>
<organism evidence="2 3">
    <name type="scientific">Pleurodeles waltl</name>
    <name type="common">Iberian ribbed newt</name>
    <dbReference type="NCBI Taxonomy" id="8319"/>
    <lineage>
        <taxon>Eukaryota</taxon>
        <taxon>Metazoa</taxon>
        <taxon>Chordata</taxon>
        <taxon>Craniata</taxon>
        <taxon>Vertebrata</taxon>
        <taxon>Euteleostomi</taxon>
        <taxon>Amphibia</taxon>
        <taxon>Batrachia</taxon>
        <taxon>Caudata</taxon>
        <taxon>Salamandroidea</taxon>
        <taxon>Salamandridae</taxon>
        <taxon>Pleurodelinae</taxon>
        <taxon>Pleurodeles</taxon>
    </lineage>
</organism>
<reference evidence="2" key="1">
    <citation type="journal article" date="2022" name="bioRxiv">
        <title>Sequencing and chromosome-scale assembly of the giantPleurodeles waltlgenome.</title>
        <authorList>
            <person name="Brown T."/>
            <person name="Elewa A."/>
            <person name="Iarovenko S."/>
            <person name="Subramanian E."/>
            <person name="Araus A.J."/>
            <person name="Petzold A."/>
            <person name="Susuki M."/>
            <person name="Suzuki K.-i.T."/>
            <person name="Hayashi T."/>
            <person name="Toyoda A."/>
            <person name="Oliveira C."/>
            <person name="Osipova E."/>
            <person name="Leigh N.D."/>
            <person name="Simon A."/>
            <person name="Yun M.H."/>
        </authorList>
    </citation>
    <scope>NUCLEOTIDE SEQUENCE</scope>
    <source>
        <strain evidence="2">20211129_DDA</strain>
        <tissue evidence="2">Liver</tissue>
    </source>
</reference>
<sequence>MPLSGSALQALKIAEARPGAQTSGVGAGAPRERNASGGCKRTARRREKKDTAMGAEDARGQQGGEEGKDTTAEQPGSNGDFQEGTETAESDEEEEKEEENRGPRGGDIPLGVGVD</sequence>
<comment type="caution">
    <text evidence="2">The sequence shown here is derived from an EMBL/GenBank/DDBJ whole genome shotgun (WGS) entry which is preliminary data.</text>
</comment>
<evidence type="ECO:0000313" key="2">
    <source>
        <dbReference type="EMBL" id="KAJ1162853.1"/>
    </source>
</evidence>
<keyword evidence="3" id="KW-1185">Reference proteome</keyword>
<feature type="compositionally biased region" description="Basic and acidic residues" evidence="1">
    <location>
        <begin position="48"/>
        <end position="71"/>
    </location>
</feature>
<dbReference type="AlphaFoldDB" id="A0AAV7SG70"/>
<evidence type="ECO:0000313" key="3">
    <source>
        <dbReference type="Proteomes" id="UP001066276"/>
    </source>
</evidence>
<accession>A0AAV7SG70</accession>
<dbReference type="Proteomes" id="UP001066276">
    <property type="component" value="Chromosome 4_2"/>
</dbReference>
<gene>
    <name evidence="2" type="ORF">NDU88_003318</name>
</gene>
<protein>
    <submittedName>
        <fullName evidence="2">Uncharacterized protein</fullName>
    </submittedName>
</protein>
<name>A0AAV7SG70_PLEWA</name>
<proteinExistence type="predicted"/>